<dbReference type="RefSeq" id="WP_126292970.1">
    <property type="nucleotide sequence ID" value="NZ_CP155468.1"/>
</dbReference>
<keyword evidence="7" id="KW-0732">Signal</keyword>
<keyword evidence="4 6" id="KW-1133">Transmembrane helix</keyword>
<keyword evidence="9" id="KW-1185">Reference proteome</keyword>
<dbReference type="OrthoDB" id="2376965at2"/>
<comment type="caution">
    <text evidence="8">The sequence shown here is derived from an EMBL/GenBank/DDBJ whole genome shotgun (WGS) entry which is preliminary data.</text>
</comment>
<evidence type="ECO:0000256" key="4">
    <source>
        <dbReference type="ARBA" id="ARBA00022989"/>
    </source>
</evidence>
<keyword evidence="2" id="KW-1003">Cell membrane</keyword>
<feature type="transmembrane region" description="Helical" evidence="6">
    <location>
        <begin position="72"/>
        <end position="93"/>
    </location>
</feature>
<dbReference type="GO" id="GO:0044781">
    <property type="term" value="P:bacterial-type flagellum organization"/>
    <property type="evidence" value="ECO:0007669"/>
    <property type="project" value="InterPro"/>
</dbReference>
<name>A0A3S0JTN1_9BACI</name>
<organism evidence="8 9">
    <name type="scientific">Lysinibacillus telephonicus</name>
    <dbReference type="NCBI Taxonomy" id="1714840"/>
    <lineage>
        <taxon>Bacteria</taxon>
        <taxon>Bacillati</taxon>
        <taxon>Bacillota</taxon>
        <taxon>Bacilli</taxon>
        <taxon>Bacillales</taxon>
        <taxon>Bacillaceae</taxon>
        <taxon>Lysinibacillus</taxon>
    </lineage>
</organism>
<comment type="subcellular location">
    <subcellularLocation>
        <location evidence="1">Cell membrane</location>
    </subcellularLocation>
</comment>
<sequence length="222" mass="25260">MKFKLFVTIRLVIALLFTFLMMTPTDTTLASQKSPMVSDECLKNPDSCPETLPAADQEKSDSAAVGLGPWDYIKMLFALIFVLALLLFVLKFINKKSMNYQQNSLVRNIGGISVGAQKSIQLLHIGDKLYIVGVGDNVQLIKEINDPDEVQQLVAFYNEKQSFGATTPYILELLKKLKPNQIESESKQDDSNFGDIFNKRLLDIKKERQHELEKWKEKEKDK</sequence>
<evidence type="ECO:0000256" key="6">
    <source>
        <dbReference type="SAM" id="Phobius"/>
    </source>
</evidence>
<proteinExistence type="predicted"/>
<dbReference type="Pfam" id="PF04347">
    <property type="entry name" value="FliO"/>
    <property type="match status" value="1"/>
</dbReference>
<keyword evidence="5 6" id="KW-0472">Membrane</keyword>
<evidence type="ECO:0000256" key="2">
    <source>
        <dbReference type="ARBA" id="ARBA00022475"/>
    </source>
</evidence>
<keyword evidence="8" id="KW-0282">Flagellum</keyword>
<dbReference type="Proteomes" id="UP000276349">
    <property type="component" value="Unassembled WGS sequence"/>
</dbReference>
<dbReference type="EMBL" id="RXNR01000007">
    <property type="protein sequence ID" value="RTQ95218.1"/>
    <property type="molecule type" value="Genomic_DNA"/>
</dbReference>
<evidence type="ECO:0000256" key="5">
    <source>
        <dbReference type="ARBA" id="ARBA00023136"/>
    </source>
</evidence>
<accession>A0A3S0JTN1</accession>
<dbReference type="GO" id="GO:0016020">
    <property type="term" value="C:membrane"/>
    <property type="evidence" value="ECO:0007669"/>
    <property type="project" value="InterPro"/>
</dbReference>
<dbReference type="AlphaFoldDB" id="A0A3S0JTN1"/>
<dbReference type="InterPro" id="IPR022781">
    <property type="entry name" value="Flagellar_biosynth_FliO"/>
</dbReference>
<evidence type="ECO:0000313" key="9">
    <source>
        <dbReference type="Proteomes" id="UP000276349"/>
    </source>
</evidence>
<evidence type="ECO:0000256" key="7">
    <source>
        <dbReference type="SAM" id="SignalP"/>
    </source>
</evidence>
<gene>
    <name evidence="8" type="ORF">EKG35_03670</name>
</gene>
<keyword evidence="8" id="KW-0966">Cell projection</keyword>
<keyword evidence="3 6" id="KW-0812">Transmembrane</keyword>
<reference evidence="8 9" key="1">
    <citation type="submission" date="2018-12" db="EMBL/GenBank/DDBJ databases">
        <authorList>
            <person name="Yu L."/>
        </authorList>
    </citation>
    <scope>NUCLEOTIDE SEQUENCE [LARGE SCALE GENOMIC DNA]</scope>
    <source>
        <strain evidence="8 9">S5H2222</strain>
    </source>
</reference>
<protein>
    <submittedName>
        <fullName evidence="8">Flagellar protein</fullName>
    </submittedName>
</protein>
<evidence type="ECO:0000256" key="1">
    <source>
        <dbReference type="ARBA" id="ARBA00004236"/>
    </source>
</evidence>
<feature type="chain" id="PRO_5018630222" evidence="7">
    <location>
        <begin position="31"/>
        <end position="222"/>
    </location>
</feature>
<feature type="signal peptide" evidence="7">
    <location>
        <begin position="1"/>
        <end position="30"/>
    </location>
</feature>
<evidence type="ECO:0000256" key="3">
    <source>
        <dbReference type="ARBA" id="ARBA00022692"/>
    </source>
</evidence>
<evidence type="ECO:0000313" key="8">
    <source>
        <dbReference type="EMBL" id="RTQ95218.1"/>
    </source>
</evidence>
<keyword evidence="8" id="KW-0969">Cilium</keyword>